<dbReference type="AlphaFoldDB" id="A0A5B1B5Z9"/>
<dbReference type="Pfam" id="PF02515">
    <property type="entry name" value="CoA_transf_3"/>
    <property type="match status" value="1"/>
</dbReference>
<keyword evidence="2" id="KW-1185">Reference proteome</keyword>
<dbReference type="Gene3D" id="3.40.50.10540">
    <property type="entry name" value="Crotonobetainyl-coa:carnitine coa-transferase, domain 1"/>
    <property type="match status" value="1"/>
</dbReference>
<dbReference type="Proteomes" id="UP000324701">
    <property type="component" value="Unassembled WGS sequence"/>
</dbReference>
<dbReference type="InterPro" id="IPR050509">
    <property type="entry name" value="CoA-transferase_III"/>
</dbReference>
<gene>
    <name evidence="1" type="ORF">F0Q45_25545</name>
</gene>
<dbReference type="RefSeq" id="WP_188113168.1">
    <property type="nucleotide sequence ID" value="NZ_VTZN01000341.1"/>
</dbReference>
<dbReference type="InterPro" id="IPR003673">
    <property type="entry name" value="CoA-Trfase_fam_III"/>
</dbReference>
<accession>A0A5B1B5Z9</accession>
<name>A0A5B1B5Z9_MYCSI</name>
<organism evidence="1 2">
    <name type="scientific">Mycobacterium simiae</name>
    <name type="common">Mycobacterium habana</name>
    <dbReference type="NCBI Taxonomy" id="1784"/>
    <lineage>
        <taxon>Bacteria</taxon>
        <taxon>Bacillati</taxon>
        <taxon>Actinomycetota</taxon>
        <taxon>Actinomycetes</taxon>
        <taxon>Mycobacteriales</taxon>
        <taxon>Mycobacteriaceae</taxon>
        <taxon>Mycobacterium</taxon>
        <taxon>Mycobacterium simiae complex</taxon>
    </lineage>
</organism>
<feature type="non-terminal residue" evidence="1">
    <location>
        <position position="1"/>
    </location>
</feature>
<proteinExistence type="predicted"/>
<evidence type="ECO:0008006" key="3">
    <source>
        <dbReference type="Google" id="ProtNLM"/>
    </source>
</evidence>
<dbReference type="SUPFAM" id="SSF89796">
    <property type="entry name" value="CoA-transferase family III (CaiB/BaiF)"/>
    <property type="match status" value="1"/>
</dbReference>
<dbReference type="PANTHER" id="PTHR48228:SF4">
    <property type="entry name" value="BLR3030 PROTEIN"/>
    <property type="match status" value="1"/>
</dbReference>
<reference evidence="1 2" key="1">
    <citation type="submission" date="2019-09" db="EMBL/GenBank/DDBJ databases">
        <title>Report of infection by Mycobacterium simiae a patient suffering from pulmonary tuberculosis.</title>
        <authorList>
            <person name="Mohanty P.S."/>
            <person name="Bansal A.K."/>
            <person name="Singh H."/>
            <person name="Sharma S."/>
            <person name="Patil S.A."/>
            <person name="Upadhaya P."/>
            <person name="Singh P.K."/>
            <person name="Kumar D."/>
            <person name="Kumar S."/>
            <person name="Singh R.K."/>
            <person name="Chaudhary B."/>
        </authorList>
    </citation>
    <scope>NUCLEOTIDE SEQUENCE [LARGE SCALE GENOMIC DNA]</scope>
    <source>
        <strain evidence="1 2">JAL-560-SIM</strain>
    </source>
</reference>
<comment type="caution">
    <text evidence="1">The sequence shown here is derived from an EMBL/GenBank/DDBJ whole genome shotgun (WGS) entry which is preliminary data.</text>
</comment>
<sequence length="218" mass="23301">QHLDTDVGKYNAYLDLRRDDDWAVMRKLAATADVFASTYRPAVNSCFDLLPESLAAASERGLVYMSATAYGHSGPWRERPGFDQNAQVASGVAMAEGEGGPPRFSPVFYLADLITGYLAAAGMMAALHRRANEGGSYHVKVSLTRSAMWVQELGLLDISAENEIPATDSSCARLISIDTAYGPVTTLAPPVEFSDLTLPAASRLVPYGADPPSWPSGA</sequence>
<dbReference type="GO" id="GO:0003824">
    <property type="term" value="F:catalytic activity"/>
    <property type="evidence" value="ECO:0007669"/>
    <property type="project" value="InterPro"/>
</dbReference>
<protein>
    <recommendedName>
        <fullName evidence="3">Carnitine dehydratase</fullName>
    </recommendedName>
</protein>
<dbReference type="EMBL" id="VTZN01000341">
    <property type="protein sequence ID" value="KAA1243552.1"/>
    <property type="molecule type" value="Genomic_DNA"/>
</dbReference>
<dbReference type="PANTHER" id="PTHR48228">
    <property type="entry name" value="SUCCINYL-COA--D-CITRAMALATE COA-TRANSFERASE"/>
    <property type="match status" value="1"/>
</dbReference>
<evidence type="ECO:0000313" key="2">
    <source>
        <dbReference type="Proteomes" id="UP000324701"/>
    </source>
</evidence>
<evidence type="ECO:0000313" key="1">
    <source>
        <dbReference type="EMBL" id="KAA1243552.1"/>
    </source>
</evidence>
<dbReference type="InterPro" id="IPR023606">
    <property type="entry name" value="CoA-Trfase_III_dom_1_sf"/>
</dbReference>